<dbReference type="InterPro" id="IPR020846">
    <property type="entry name" value="MFS_dom"/>
</dbReference>
<dbReference type="InterPro" id="IPR036259">
    <property type="entry name" value="MFS_trans_sf"/>
</dbReference>
<feature type="transmembrane region" description="Helical" evidence="6">
    <location>
        <begin position="409"/>
        <end position="428"/>
    </location>
</feature>
<evidence type="ECO:0000259" key="7">
    <source>
        <dbReference type="PROSITE" id="PS50850"/>
    </source>
</evidence>
<dbReference type="GO" id="GO:0016020">
    <property type="term" value="C:membrane"/>
    <property type="evidence" value="ECO:0007669"/>
    <property type="project" value="UniProtKB-SubCell"/>
</dbReference>
<reference evidence="8" key="1">
    <citation type="submission" date="2022-10" db="EMBL/GenBank/DDBJ databases">
        <authorList>
            <person name="Chen Y."/>
            <person name="Dougan E. K."/>
            <person name="Chan C."/>
            <person name="Rhodes N."/>
            <person name="Thang M."/>
        </authorList>
    </citation>
    <scope>NUCLEOTIDE SEQUENCE</scope>
</reference>
<keyword evidence="11" id="KW-1185">Reference proteome</keyword>
<protein>
    <submittedName>
        <fullName evidence="10">Synaptic vesicle glycoprotein 2B (Synaptic vesicle protein 2B)</fullName>
    </submittedName>
</protein>
<evidence type="ECO:0000313" key="10">
    <source>
        <dbReference type="EMBL" id="CAL4796305.1"/>
    </source>
</evidence>
<feature type="domain" description="Major facilitator superfamily (MFS) profile" evidence="7">
    <location>
        <begin position="27"/>
        <end position="462"/>
    </location>
</feature>
<dbReference type="EMBL" id="CAMXCT030004442">
    <property type="protein sequence ID" value="CAL4796305.1"/>
    <property type="molecule type" value="Genomic_DNA"/>
</dbReference>
<accession>A0A9P1DFA6</accession>
<feature type="transmembrane region" description="Helical" evidence="6">
    <location>
        <begin position="440"/>
        <end position="460"/>
    </location>
</feature>
<proteinExistence type="predicted"/>
<evidence type="ECO:0000256" key="5">
    <source>
        <dbReference type="ARBA" id="ARBA00023136"/>
    </source>
</evidence>
<keyword evidence="3 6" id="KW-0812">Transmembrane</keyword>
<dbReference type="InterPro" id="IPR011701">
    <property type="entry name" value="MFS"/>
</dbReference>
<organism evidence="8">
    <name type="scientific">Cladocopium goreaui</name>
    <dbReference type="NCBI Taxonomy" id="2562237"/>
    <lineage>
        <taxon>Eukaryota</taxon>
        <taxon>Sar</taxon>
        <taxon>Alveolata</taxon>
        <taxon>Dinophyceae</taxon>
        <taxon>Suessiales</taxon>
        <taxon>Symbiodiniaceae</taxon>
        <taxon>Cladocopium</taxon>
    </lineage>
</organism>
<feature type="transmembrane region" description="Helical" evidence="6">
    <location>
        <begin position="343"/>
        <end position="361"/>
    </location>
</feature>
<feature type="transmembrane region" description="Helical" evidence="6">
    <location>
        <begin position="315"/>
        <end position="336"/>
    </location>
</feature>
<dbReference type="Pfam" id="PF07690">
    <property type="entry name" value="MFS_1"/>
    <property type="match status" value="1"/>
</dbReference>
<evidence type="ECO:0000313" key="8">
    <source>
        <dbReference type="EMBL" id="CAI4008993.1"/>
    </source>
</evidence>
<dbReference type="PROSITE" id="PS50850">
    <property type="entry name" value="MFS"/>
    <property type="match status" value="1"/>
</dbReference>
<comment type="subcellular location">
    <subcellularLocation>
        <location evidence="1">Membrane</location>
        <topology evidence="1">Multi-pass membrane protein</topology>
    </subcellularLocation>
</comment>
<feature type="transmembrane region" description="Helical" evidence="6">
    <location>
        <begin position="161"/>
        <end position="181"/>
    </location>
</feature>
<evidence type="ECO:0000256" key="6">
    <source>
        <dbReference type="SAM" id="Phobius"/>
    </source>
</evidence>
<dbReference type="AlphaFoldDB" id="A0A9P1DFA6"/>
<dbReference type="PANTHER" id="PTHR23511:SF34">
    <property type="entry name" value="SYNAPTIC VESICLE GLYCOPROTEIN 2"/>
    <property type="match status" value="1"/>
</dbReference>
<dbReference type="GO" id="GO:0022857">
    <property type="term" value="F:transmembrane transporter activity"/>
    <property type="evidence" value="ECO:0007669"/>
    <property type="project" value="InterPro"/>
</dbReference>
<evidence type="ECO:0000256" key="4">
    <source>
        <dbReference type="ARBA" id="ARBA00022989"/>
    </source>
</evidence>
<dbReference type="EMBL" id="CAMXCT020004442">
    <property type="protein sequence ID" value="CAL1162368.1"/>
    <property type="molecule type" value="Genomic_DNA"/>
</dbReference>
<evidence type="ECO:0000313" key="9">
    <source>
        <dbReference type="EMBL" id="CAL1162368.1"/>
    </source>
</evidence>
<dbReference type="Gene3D" id="1.20.1250.20">
    <property type="entry name" value="MFS general substrate transporter like domains"/>
    <property type="match status" value="1"/>
</dbReference>
<reference evidence="9" key="2">
    <citation type="submission" date="2024-04" db="EMBL/GenBank/DDBJ databases">
        <authorList>
            <person name="Chen Y."/>
            <person name="Shah S."/>
            <person name="Dougan E. K."/>
            <person name="Thang M."/>
            <person name="Chan C."/>
        </authorList>
    </citation>
    <scope>NUCLEOTIDE SEQUENCE [LARGE SCALE GENOMIC DNA]</scope>
</reference>
<name>A0A9P1DFA6_9DINO</name>
<evidence type="ECO:0000256" key="2">
    <source>
        <dbReference type="ARBA" id="ARBA00022448"/>
    </source>
</evidence>
<sequence length="462" mass="49406">MSDGKVPQCIGAAEDQEDLDEFEVTLDALFAASPGFASRVTLALCLSNASDAVETLSLGFAIPKFDGSFGDMRLPAAAVFVGMLAGGCAAGALAEGLGHQRLLVKMLYLEALSALATTAATGPWQLALCRFSSGIAIGAAVPPIFALAEELIHPRQRRHRSLSLIASSFISGSVLVSLLAWPLSVGWTWQAFYATTGVVPLFNAWLVSRWVPESPTFLQHQGRRAELLAELQRVLPTGPTGPHRPSLCFRVVQEANDGVIRAIEERSMSGRLQLLRPMDVVLRLAAICFSIAFAWYGLSTWLLQLFQEVGLKHRYITAIAYALSGVPGCVLAILLRCMEPPKLLAFWLLLTALSCLSISLIKRPSGDDSGPRPFFAALCVCLFNSVATAVFNVLTTVWGAPFSASLRPFALGTLSVCMRLGSIVAQFVDGALVHGHISEMALVPAVLLGMSAVACWGIILPK</sequence>
<feature type="transmembrane region" description="Helical" evidence="6">
    <location>
        <begin position="280"/>
        <end position="303"/>
    </location>
</feature>
<dbReference type="EMBL" id="CAMXCT010004442">
    <property type="protein sequence ID" value="CAI4008993.1"/>
    <property type="molecule type" value="Genomic_DNA"/>
</dbReference>
<dbReference type="PANTHER" id="PTHR23511">
    <property type="entry name" value="SYNAPTIC VESICLE GLYCOPROTEIN 2"/>
    <property type="match status" value="1"/>
</dbReference>
<evidence type="ECO:0000256" key="3">
    <source>
        <dbReference type="ARBA" id="ARBA00022692"/>
    </source>
</evidence>
<feature type="transmembrane region" description="Helical" evidence="6">
    <location>
        <begin position="187"/>
        <end position="207"/>
    </location>
</feature>
<comment type="caution">
    <text evidence="8">The sequence shown here is derived from an EMBL/GenBank/DDBJ whole genome shotgun (WGS) entry which is preliminary data.</text>
</comment>
<dbReference type="OrthoDB" id="3936150at2759"/>
<gene>
    <name evidence="8" type="ORF">C1SCF055_LOCUS34382</name>
</gene>
<evidence type="ECO:0000313" key="11">
    <source>
        <dbReference type="Proteomes" id="UP001152797"/>
    </source>
</evidence>
<feature type="transmembrane region" description="Helical" evidence="6">
    <location>
        <begin position="373"/>
        <end position="397"/>
    </location>
</feature>
<keyword evidence="5 6" id="KW-0472">Membrane</keyword>
<dbReference type="Proteomes" id="UP001152797">
    <property type="component" value="Unassembled WGS sequence"/>
</dbReference>
<keyword evidence="2" id="KW-0813">Transport</keyword>
<evidence type="ECO:0000256" key="1">
    <source>
        <dbReference type="ARBA" id="ARBA00004141"/>
    </source>
</evidence>
<dbReference type="SUPFAM" id="SSF103473">
    <property type="entry name" value="MFS general substrate transporter"/>
    <property type="match status" value="1"/>
</dbReference>
<keyword evidence="4 6" id="KW-1133">Transmembrane helix</keyword>
<feature type="transmembrane region" description="Helical" evidence="6">
    <location>
        <begin position="74"/>
        <end position="94"/>
    </location>
</feature>